<dbReference type="EMBL" id="BKCJ010010909">
    <property type="protein sequence ID" value="GEU93690.1"/>
    <property type="molecule type" value="Genomic_DNA"/>
</dbReference>
<dbReference type="GO" id="GO:0015074">
    <property type="term" value="P:DNA integration"/>
    <property type="evidence" value="ECO:0007669"/>
    <property type="project" value="InterPro"/>
</dbReference>
<dbReference type="InterPro" id="IPR012337">
    <property type="entry name" value="RNaseH-like_sf"/>
</dbReference>
<dbReference type="InterPro" id="IPR036397">
    <property type="entry name" value="RNaseH_sf"/>
</dbReference>
<organism evidence="3">
    <name type="scientific">Tanacetum cinerariifolium</name>
    <name type="common">Dalmatian daisy</name>
    <name type="synonym">Chrysanthemum cinerariifolium</name>
    <dbReference type="NCBI Taxonomy" id="118510"/>
    <lineage>
        <taxon>Eukaryota</taxon>
        <taxon>Viridiplantae</taxon>
        <taxon>Streptophyta</taxon>
        <taxon>Embryophyta</taxon>
        <taxon>Tracheophyta</taxon>
        <taxon>Spermatophyta</taxon>
        <taxon>Magnoliopsida</taxon>
        <taxon>eudicotyledons</taxon>
        <taxon>Gunneridae</taxon>
        <taxon>Pentapetalae</taxon>
        <taxon>asterids</taxon>
        <taxon>campanulids</taxon>
        <taxon>Asterales</taxon>
        <taxon>Asteraceae</taxon>
        <taxon>Asteroideae</taxon>
        <taxon>Anthemideae</taxon>
        <taxon>Anthemidinae</taxon>
        <taxon>Tanacetum</taxon>
    </lineage>
</organism>
<gene>
    <name evidence="3" type="ORF">Tci_065668</name>
</gene>
<dbReference type="CDD" id="cd09272">
    <property type="entry name" value="RNase_HI_RT_Ty1"/>
    <property type="match status" value="1"/>
</dbReference>
<dbReference type="SUPFAM" id="SSF53098">
    <property type="entry name" value="Ribonuclease H-like"/>
    <property type="match status" value="1"/>
</dbReference>
<feature type="compositionally biased region" description="Basic and acidic residues" evidence="1">
    <location>
        <begin position="1660"/>
        <end position="1679"/>
    </location>
</feature>
<feature type="domain" description="Integrase catalytic" evidence="2">
    <location>
        <begin position="1003"/>
        <end position="1107"/>
    </location>
</feature>
<evidence type="ECO:0000256" key="1">
    <source>
        <dbReference type="SAM" id="MobiDB-lite"/>
    </source>
</evidence>
<name>A0A6L2P5G2_TANCI</name>
<dbReference type="InterPro" id="IPR001584">
    <property type="entry name" value="Integrase_cat-core"/>
</dbReference>
<dbReference type="Gene3D" id="3.30.420.10">
    <property type="entry name" value="Ribonuclease H-like superfamily/Ribonuclease H"/>
    <property type="match status" value="1"/>
</dbReference>
<protein>
    <submittedName>
        <fullName evidence="3">Integrase, catalytic region, zinc finger, CCHC-type, peptidase aspartic, catalytic</fullName>
    </submittedName>
</protein>
<dbReference type="InterPro" id="IPR054722">
    <property type="entry name" value="PolX-like_BBD"/>
</dbReference>
<sequence length="1995" mass="228759">MSTSKTYQQSLADASSETRPPMLERGSYIPWASRFQRYINRNRENRKWLNKALDEGPYQFQLFIPSDSIIPKLQTAEDLQGGALLHYDAEIEVMNLILHSIPNDIYNSMDGCTSAKDMWKRVKRLMMGTIHNKVDRETRFTNEFDQFVAEPGESLVSVYNRFAQLMNDLEQNDMHFPIQFEKLVNTSRAKKLEKSYDLLALVAHTGSSSRNTSSYYVTHPTYMVDYDDEYQQDDIQTNSEDPLTSAMNSGNAGRNNRHAYVQEEVVEGSNETGNDEARVILTDEQNDLLFANALRMEEIEDLSANICLVARIQPTNHSSDVGPSYDSSFTIDYQQINALYKDFVPQKELSAEQKYFPSSFIPSDKNSKATNSIPTSMPSESPLIIELDKMRSCFQKLSELIQKNCKRASIFYTSLEEVQLNDFCQDQVKPIVNELQFYFEYFRTLFQRDIKEMKDVFESTKSELCELQKQNDFLKDQLLEVSLKHQVELRVLLNHECVDNFLHAEIEQIKRKSIEIQEGLQARIKILEKDVQRCEKQSVDFELMLQHEKEKHKWDSTLQNNNTKSLDFSWILKMEKLEYENVSLDFQGQFLIKECDNVKVEYQKLFDSIKKTRSQIQKDIDQLIVHVPEKTYAYGAIHAENQNLLFIIFELKTRLKNVKKAPGMYKVVTPQESQTHNTKSGLSSTRMNAASSVRRSMNRDSHDKNSVLDNSKNSAKKVAVYVRKNKQTDNTITNVISNKENVIDIDVANASLNMYSNARRTLSTKSKTLISLDTTYVILKTRFSKKLAQSKTLDTPSIVSKPKIDEGSASKDKNKVVQIVLWIVDSGCSKYMTGDRSMLRNFIKKFMGTVHFGNDNFAGITGYGDYIHGNITIFHVYYVEGLRHNLFSVGQFCDGDLEVAFRSKTCYMQNLEGDDLLTGGRKSNIYTISISDMAVSSPVCRMSKATSTKSWLWHHRLSHLNFGTTNDLTRLDLVNGLPKFKYEMDHLCSACERGKSKKVSHPPKLVSSDNSRLELLHMDLCGPMRVTLINGKKHHATFSTACTPQQNGVVERCNRTLVEAAQTMLIFSRLPVFLWAEAVATTCFTQNRSIIHTRYNKTPYELLCSRKSNVEYFHVFGSLCYPTNDRDDLGKIKPKANIGVFIEHEAPPIETTYDEQTSPISLTEADELHQEDSANFDGNSQQEEDIDFKESFAPVACFEKHGLDERVSMSTPMATERLDTDLQGTPTNQMTYRRMIGWLMYLTASRPNIAYATFVYARYQARPTVKHLKEVKWIFRYIRQCYNKGLWYSKDSGFELIAYSDANHAGCKDDCKSTPGGFQFLGGKLVSWSSKKQDCTAMSTAEAEYVSLYACCAQVIWMQYQLADLFTKALPKEFFEYLVHRIVIIMAHQQLVAEVHPNELCPTNKRYDLMDANKKIDLEHVQSLSKSKILTNIIKSHPLRFNIAASSSVPWIYMVQFWHTLKEDGSKYKLKFMLDRKELSLTLDEFRTIFHLPQATDNNHDSFVLPPSFSDMIQFYKNHLGFTMELKTPSSFKTTGLLRAAMGKNSLFFFHSTSSIPYPRFTKIIIGHYITNFPKISRRAQDKMYAKVFGIDVPLIQSQPIESTQGTHRTPSALRSTRLTPPAPVVTVDKADKLILQDILQIEKIVEGQENVVDDSSIPRNDEHNIPDTRLNPKSDKESPKVEFTNVVIHVNVYDEEEKEDEITDEARFMPQNSFGTLANNLHDAMAKSLPVMVDKHVKEQVEQQVPEHVRNQVLVYVAEGLILKRQKNKEEIEKMIVKAILQARGNIQAQISSQIQQAIVNINPSQVDASVKSYLSGHILHVRPAQPQTNSVPEQQYQLYLTMKDDPQLQQQDIAIWLALQMKFERLQIPQTTCKTPVVRPRDQDDPHDDAHPEGENSAKQQKTSEYEADVSGESSSRKDNEQEQGPSTSTKLKKIADKMLRQRCTSGDEHQYHIDQMKNFLKSNIVWESRKEILVSPHLRKTTSFVLSCQRDS</sequence>
<evidence type="ECO:0000259" key="2">
    <source>
        <dbReference type="PROSITE" id="PS50994"/>
    </source>
</evidence>
<dbReference type="Pfam" id="PF13976">
    <property type="entry name" value="gag_pre-integrs"/>
    <property type="match status" value="1"/>
</dbReference>
<dbReference type="PROSITE" id="PS50994">
    <property type="entry name" value="INTEGRASE"/>
    <property type="match status" value="1"/>
</dbReference>
<reference evidence="3" key="1">
    <citation type="journal article" date="2019" name="Sci. Rep.">
        <title>Draft genome of Tanacetum cinerariifolium, the natural source of mosquito coil.</title>
        <authorList>
            <person name="Yamashiro T."/>
            <person name="Shiraishi A."/>
            <person name="Satake H."/>
            <person name="Nakayama K."/>
        </authorList>
    </citation>
    <scope>NUCLEOTIDE SEQUENCE</scope>
</reference>
<proteinExistence type="predicted"/>
<feature type="compositionally biased region" description="Polar residues" evidence="1">
    <location>
        <begin position="1"/>
        <end position="18"/>
    </location>
</feature>
<feature type="region of interest" description="Disordered" evidence="1">
    <location>
        <begin position="1875"/>
        <end position="1937"/>
    </location>
</feature>
<feature type="region of interest" description="Disordered" evidence="1">
    <location>
        <begin position="1653"/>
        <end position="1679"/>
    </location>
</feature>
<comment type="caution">
    <text evidence="3">The sequence shown here is derived from an EMBL/GenBank/DDBJ whole genome shotgun (WGS) entry which is preliminary data.</text>
</comment>
<dbReference type="InterPro" id="IPR025724">
    <property type="entry name" value="GAG-pre-integrase_dom"/>
</dbReference>
<dbReference type="PANTHER" id="PTHR11439">
    <property type="entry name" value="GAG-POL-RELATED RETROTRANSPOSON"/>
    <property type="match status" value="1"/>
</dbReference>
<feature type="compositionally biased region" description="Basic and acidic residues" evidence="1">
    <location>
        <begin position="1881"/>
        <end position="1898"/>
    </location>
</feature>
<dbReference type="GO" id="GO:0003676">
    <property type="term" value="F:nucleic acid binding"/>
    <property type="evidence" value="ECO:0007669"/>
    <property type="project" value="InterPro"/>
</dbReference>
<dbReference type="Pfam" id="PF22936">
    <property type="entry name" value="Pol_BBD"/>
    <property type="match status" value="1"/>
</dbReference>
<accession>A0A6L2P5G2</accession>
<evidence type="ECO:0000313" key="3">
    <source>
        <dbReference type="EMBL" id="GEU93690.1"/>
    </source>
</evidence>
<dbReference type="PANTHER" id="PTHR11439:SF495">
    <property type="entry name" value="REVERSE TRANSCRIPTASE, RNA-DEPENDENT DNA POLYMERASE-RELATED"/>
    <property type="match status" value="1"/>
</dbReference>
<feature type="region of interest" description="Disordered" evidence="1">
    <location>
        <begin position="1"/>
        <end position="21"/>
    </location>
</feature>